<organism evidence="6 7">
    <name type="scientific">Fusarium oxysporum f. sp. lycopersici (strain 4287 / CBS 123668 / FGSC 9935 / NRRL 34936)</name>
    <name type="common">Fusarium vascular wilt of tomato</name>
    <dbReference type="NCBI Taxonomy" id="426428"/>
    <lineage>
        <taxon>Eukaryota</taxon>
        <taxon>Fungi</taxon>
        <taxon>Dikarya</taxon>
        <taxon>Ascomycota</taxon>
        <taxon>Pezizomycotina</taxon>
        <taxon>Sordariomycetes</taxon>
        <taxon>Hypocreomycetidae</taxon>
        <taxon>Hypocreales</taxon>
        <taxon>Nectriaceae</taxon>
        <taxon>Fusarium</taxon>
        <taxon>Fusarium oxysporum species complex</taxon>
    </lineage>
</organism>
<dbReference type="PIRSF" id="PIRSF015753">
    <property type="entry name" value="GST"/>
    <property type="match status" value="1"/>
</dbReference>
<feature type="binding site" evidence="3">
    <location>
        <position position="88"/>
    </location>
    <ligand>
        <name>glutathione</name>
        <dbReference type="ChEBI" id="CHEBI:57925"/>
    </ligand>
</feature>
<feature type="binding site" evidence="3">
    <location>
        <begin position="147"/>
        <end position="148"/>
    </location>
    <ligand>
        <name>glutathione</name>
        <dbReference type="ChEBI" id="CHEBI:57925"/>
    </ligand>
</feature>
<feature type="site" description="Lowers pKa of active site Cys" evidence="4">
    <location>
        <position position="257"/>
    </location>
</feature>
<reference evidence="6" key="1">
    <citation type="submission" date="2007-04" db="EMBL/GenBank/DDBJ databases">
        <authorList>
            <consortium name="The Broad Institute Genome Sequencing Platform"/>
            <person name="Birren B."/>
            <person name="Lander E."/>
            <person name="Galagan J."/>
            <person name="Nusbaum C."/>
            <person name="Devon K."/>
            <person name="Ma L.-J."/>
            <person name="Jaffe D."/>
            <person name="Butler J."/>
            <person name="Alvarez P."/>
            <person name="Gnerre S."/>
            <person name="Grabherr M."/>
            <person name="Kleber M."/>
            <person name="Mauceli E."/>
            <person name="Brockman W."/>
            <person name="MacCallum I.A."/>
            <person name="Young S."/>
            <person name="LaButti K."/>
            <person name="DeCaprio D."/>
            <person name="Crawford M."/>
            <person name="Koehrsen M."/>
            <person name="Engels R."/>
            <person name="Montgomery P."/>
            <person name="Pearson M."/>
            <person name="Howarth C."/>
            <person name="Larson L."/>
            <person name="White J."/>
            <person name="O'Leary S."/>
            <person name="Kodira C."/>
            <person name="Zeng Q."/>
            <person name="Yandava C."/>
            <person name="Alvarado L."/>
            <person name="Kistler C."/>
            <person name="Shim W.-B."/>
            <person name="Kang S."/>
            <person name="Woloshuk C."/>
        </authorList>
    </citation>
    <scope>NUCLEOTIDE SEQUENCE</scope>
    <source>
        <strain evidence="6">4287</strain>
    </source>
</reference>
<evidence type="ECO:0000256" key="1">
    <source>
        <dbReference type="ARBA" id="ARBA00007409"/>
    </source>
</evidence>
<evidence type="ECO:0000256" key="3">
    <source>
        <dbReference type="PIRSR" id="PIRSR015753-2"/>
    </source>
</evidence>
<evidence type="ECO:0000313" key="6">
    <source>
        <dbReference type="EMBL" id="KNB19423.1"/>
    </source>
</evidence>
<evidence type="ECO:0000256" key="2">
    <source>
        <dbReference type="PIRSR" id="PIRSR015753-1"/>
    </source>
</evidence>
<dbReference type="GO" id="GO:0005737">
    <property type="term" value="C:cytoplasm"/>
    <property type="evidence" value="ECO:0007669"/>
    <property type="project" value="TreeGrafter"/>
</dbReference>
<dbReference type="SFLD" id="SFLDG01206">
    <property type="entry name" value="Xi.1"/>
    <property type="match status" value="1"/>
</dbReference>
<dbReference type="Proteomes" id="UP000009097">
    <property type="component" value="Unassembled WGS sequence"/>
</dbReference>
<feature type="binding site" evidence="3">
    <location>
        <begin position="129"/>
        <end position="132"/>
    </location>
    <ligand>
        <name>glutathione</name>
        <dbReference type="ChEBI" id="CHEBI:57925"/>
    </ligand>
</feature>
<dbReference type="InterPro" id="IPR036282">
    <property type="entry name" value="Glutathione-S-Trfase_C_sf"/>
</dbReference>
<feature type="active site" description="Proton donor/acceptor" evidence="2">
    <location>
        <position position="197"/>
    </location>
</feature>
<dbReference type="PANTHER" id="PTHR32419">
    <property type="entry name" value="GLUTATHIONYL-HYDROQUINONE REDUCTASE"/>
    <property type="match status" value="1"/>
</dbReference>
<dbReference type="InterPro" id="IPR036249">
    <property type="entry name" value="Thioredoxin-like_sf"/>
</dbReference>
<dbReference type="GeneID" id="28957542"/>
<evidence type="ECO:0000259" key="5">
    <source>
        <dbReference type="PROSITE" id="PS50405"/>
    </source>
</evidence>
<comment type="similarity">
    <text evidence="1">Belongs to the GST superfamily.</text>
</comment>
<proteinExistence type="inferred from homology"/>
<reference evidence="6" key="2">
    <citation type="journal article" date="2010" name="Nature">
        <title>Comparative genomics reveals mobile pathogenicity chromosomes in Fusarium.</title>
        <authorList>
            <person name="Ma L.J."/>
            <person name="van der Does H.C."/>
            <person name="Borkovich K.A."/>
            <person name="Coleman J.J."/>
            <person name="Daboussi M.J."/>
            <person name="Di Pietro A."/>
            <person name="Dufresne M."/>
            <person name="Freitag M."/>
            <person name="Grabherr M."/>
            <person name="Henrissat B."/>
            <person name="Houterman P.M."/>
            <person name="Kang S."/>
            <person name="Shim W.B."/>
            <person name="Woloshuk C."/>
            <person name="Xie X."/>
            <person name="Xu J.R."/>
            <person name="Antoniw J."/>
            <person name="Baker S.E."/>
            <person name="Bluhm B.H."/>
            <person name="Breakspear A."/>
            <person name="Brown D.W."/>
            <person name="Butchko R.A."/>
            <person name="Chapman S."/>
            <person name="Coulson R."/>
            <person name="Coutinho P.M."/>
            <person name="Danchin E.G."/>
            <person name="Diener A."/>
            <person name="Gale L.R."/>
            <person name="Gardiner D.M."/>
            <person name="Goff S."/>
            <person name="Hammond-Kosack K.E."/>
            <person name="Hilburn K."/>
            <person name="Hua-Van A."/>
            <person name="Jonkers W."/>
            <person name="Kazan K."/>
            <person name="Kodira C.D."/>
            <person name="Koehrsen M."/>
            <person name="Kumar L."/>
            <person name="Lee Y.H."/>
            <person name="Li L."/>
            <person name="Manners J.M."/>
            <person name="Miranda-Saavedra D."/>
            <person name="Mukherjee M."/>
            <person name="Park G."/>
            <person name="Park J."/>
            <person name="Park S.Y."/>
            <person name="Proctor R.H."/>
            <person name="Regev A."/>
            <person name="Ruiz-Roldan M.C."/>
            <person name="Sain D."/>
            <person name="Sakthikumar S."/>
            <person name="Sykes S."/>
            <person name="Schwartz D.C."/>
            <person name="Turgeon B.G."/>
            <person name="Wapinski I."/>
            <person name="Yoder O."/>
            <person name="Young S."/>
            <person name="Zeng Q."/>
            <person name="Zhou S."/>
            <person name="Galagan J."/>
            <person name="Cuomo C.A."/>
            <person name="Kistler H.C."/>
            <person name="Rep M."/>
        </authorList>
    </citation>
    <scope>NUCLEOTIDE SEQUENCE [LARGE SCALE GENOMIC DNA]</scope>
    <source>
        <strain evidence="6">4287</strain>
    </source>
</reference>
<dbReference type="KEGG" id="fox:FOXG_16708"/>
<dbReference type="SUPFAM" id="SSF47616">
    <property type="entry name" value="GST C-terminal domain-like"/>
    <property type="match status" value="1"/>
</dbReference>
<accession>A0A0J9W974</accession>
<dbReference type="InterPro" id="IPR010987">
    <property type="entry name" value="Glutathione-S-Trfase_C-like"/>
</dbReference>
<dbReference type="InterPro" id="IPR047047">
    <property type="entry name" value="GST_Omega-like_C"/>
</dbReference>
<name>A0A0J9W974_FUSO4</name>
<dbReference type="SFLD" id="SFLDG01148">
    <property type="entry name" value="Xi_(cytGST)"/>
    <property type="match status" value="1"/>
</dbReference>
<dbReference type="CDD" id="cd03190">
    <property type="entry name" value="GST_C_Omega_like"/>
    <property type="match status" value="1"/>
</dbReference>
<protein>
    <submittedName>
        <fullName evidence="6">Glutathione S-transferase</fullName>
    </submittedName>
</protein>
<feature type="domain" description="GST C-terminal" evidence="5">
    <location>
        <begin position="174"/>
        <end position="309"/>
    </location>
</feature>
<dbReference type="SFLD" id="SFLDS00019">
    <property type="entry name" value="Glutathione_Transferase_(cytos"/>
    <property type="match status" value="1"/>
</dbReference>
<dbReference type="InterPro" id="IPR004045">
    <property type="entry name" value="Glutathione_S-Trfase_N"/>
</dbReference>
<feature type="active site" description="Nucleophile" evidence="2">
    <location>
        <position position="54"/>
    </location>
</feature>
<dbReference type="PANTHER" id="PTHR32419:SF6">
    <property type="entry name" value="GLUTATHIONE S-TRANSFERASE OMEGA-LIKE 1-RELATED"/>
    <property type="match status" value="1"/>
</dbReference>
<dbReference type="Gene3D" id="1.20.1050.10">
    <property type="match status" value="1"/>
</dbReference>
<dbReference type="RefSeq" id="XP_018257468.1">
    <property type="nucleotide sequence ID" value="XM_018396726.1"/>
</dbReference>
<dbReference type="InterPro" id="IPR016639">
    <property type="entry name" value="GST_Omega/GSH"/>
</dbReference>
<dbReference type="OrthoDB" id="2309723at2759"/>
<dbReference type="PROSITE" id="PS50405">
    <property type="entry name" value="GST_CTER"/>
    <property type="match status" value="1"/>
</dbReference>
<sequence length="338" mass="39155">MQTNNDTVDWKSSTDEKGHFQRPATVIRNFISRQPGARFPPEQGRYHLYVSYACPWAHRLLIARKLKGLDDIISFSVVHWHLDFRSGWRFATPADTDAEGENVVPDPLHDSFTHLRQVYFETDPNYAARFSVPVLYDKINRVIVNNESSEILRMFGTEFDHLIAEKYRVISLYPPEHQKEIDEAHEWHYNDINNGVYKCGFASSQEAYDEDVTTLFRALHKVEAYLATSSGSYWLGDKISEVDIRLFVTLIRFDPVYTYHFKCNVRDIRSGYPHIHKWLRTPYWTIPAFKDTTNFLHIKNYYTRSHTNINPSAMTAAGPSPNILGLDGDVTVVKSATK</sequence>
<dbReference type="Pfam" id="PF13410">
    <property type="entry name" value="GST_C_2"/>
    <property type="match status" value="1"/>
</dbReference>
<dbReference type="SUPFAM" id="SSF52833">
    <property type="entry name" value="Thioredoxin-like"/>
    <property type="match status" value="1"/>
</dbReference>
<dbReference type="VEuPathDB" id="FungiDB:FOXG_16708"/>
<dbReference type="GO" id="GO:0004364">
    <property type="term" value="F:glutathione transferase activity"/>
    <property type="evidence" value="ECO:0007669"/>
    <property type="project" value="InterPro"/>
</dbReference>
<dbReference type="AlphaFoldDB" id="A0A0J9W974"/>
<dbReference type="Pfam" id="PF13409">
    <property type="entry name" value="GST_N_2"/>
    <property type="match status" value="1"/>
</dbReference>
<gene>
    <name evidence="6" type="ORF">FOXG_16708</name>
</gene>
<dbReference type="Gene3D" id="3.40.30.10">
    <property type="entry name" value="Glutaredoxin"/>
    <property type="match status" value="1"/>
</dbReference>
<dbReference type="InterPro" id="IPR040079">
    <property type="entry name" value="Glutathione_S-Trfase"/>
</dbReference>
<dbReference type="EMBL" id="DS231732">
    <property type="protein sequence ID" value="KNB19423.1"/>
    <property type="molecule type" value="Genomic_DNA"/>
</dbReference>
<evidence type="ECO:0000313" key="7">
    <source>
        <dbReference type="Proteomes" id="UP000009097"/>
    </source>
</evidence>
<feature type="site" description="Lowers pKa of active site Cys" evidence="4">
    <location>
        <position position="302"/>
    </location>
</feature>
<evidence type="ECO:0000256" key="4">
    <source>
        <dbReference type="PIRSR" id="PIRSR015753-3"/>
    </source>
</evidence>